<protein>
    <submittedName>
        <fullName evidence="1">Uncharacterized protein</fullName>
    </submittedName>
</protein>
<dbReference type="Proteomes" id="UP001153332">
    <property type="component" value="Unassembled WGS sequence"/>
</dbReference>
<keyword evidence="2" id="KW-1185">Reference proteome</keyword>
<organism evidence="1 2">
    <name type="scientific">Lasiodiplodia mahajangana</name>
    <dbReference type="NCBI Taxonomy" id="1108764"/>
    <lineage>
        <taxon>Eukaryota</taxon>
        <taxon>Fungi</taxon>
        <taxon>Dikarya</taxon>
        <taxon>Ascomycota</taxon>
        <taxon>Pezizomycotina</taxon>
        <taxon>Dothideomycetes</taxon>
        <taxon>Dothideomycetes incertae sedis</taxon>
        <taxon>Botryosphaeriales</taxon>
        <taxon>Botryosphaeriaceae</taxon>
        <taxon>Lasiodiplodia</taxon>
    </lineage>
</organism>
<evidence type="ECO:0000313" key="1">
    <source>
        <dbReference type="EMBL" id="KAJ8128230.1"/>
    </source>
</evidence>
<comment type="caution">
    <text evidence="1">The sequence shown here is derived from an EMBL/GenBank/DDBJ whole genome shotgun (WGS) entry which is preliminary data.</text>
</comment>
<proteinExistence type="predicted"/>
<evidence type="ECO:0000313" key="2">
    <source>
        <dbReference type="Proteomes" id="UP001153332"/>
    </source>
</evidence>
<reference evidence="1" key="1">
    <citation type="submission" date="2022-12" db="EMBL/GenBank/DDBJ databases">
        <title>Genome Sequence of Lasiodiplodia mahajangana.</title>
        <authorList>
            <person name="Buettner E."/>
        </authorList>
    </citation>
    <scope>NUCLEOTIDE SEQUENCE</scope>
    <source>
        <strain evidence="1">VT137</strain>
    </source>
</reference>
<gene>
    <name evidence="1" type="ORF">O1611_g5405</name>
</gene>
<dbReference type="EMBL" id="JAPUUL010001143">
    <property type="protein sequence ID" value="KAJ8128230.1"/>
    <property type="molecule type" value="Genomic_DNA"/>
</dbReference>
<sequence length="499" mass="53702">MTVVQHLDDVPSSPSEQGPSSTRVENSGLDAASNSGGGPVRFPRREHSLNFRGTGYSASQGWNPKHAQDRSPTLPPISPSYSLSTHPTHRHNTGGNPYDHHYYQSPSPTATSPTYFASNSNYDPRLRPGYLRDSPASSQRIPSPPTSRWDSLPKISGPIYKPATSAPSSPVALTFSSESSDLTNEPHRSIDSVASETRDKFPALPAVRSNTTENPMPVENFSRPRVLSIKQLNHDSPRLRSPTQPQPEPSQQDSTNAAAGSWPRSRGPSISSNKSAPTFTSLAVRPSYDPHNRDIPRGRARQPHPPPIRPPISYVRAESSGPSFTRDPIPRMASLPNDELRSSFRSQISASTAQGTLTTERSSVLTKSSSVTSVYGNVDDSLSVDDVLGLYDKGFDDDSAPEDNDQTESPPHTAMSASSKGGTIELDVSPEVATNIIEPLPIFGNEGTIIRDSAAIFRISNHKTTTSESSAGGREYSDAPEAALPDPVEDFTPSPPGPP</sequence>
<name>A0ACC2JLD0_9PEZI</name>
<accession>A0ACC2JLD0</accession>